<evidence type="ECO:0000256" key="6">
    <source>
        <dbReference type="ARBA" id="ARBA00022989"/>
    </source>
</evidence>
<keyword evidence="5 8" id="KW-0812">Transmembrane</keyword>
<organism evidence="10">
    <name type="scientific">Woronichinia naegeliana WA131</name>
    <dbReference type="NCBI Taxonomy" id="2824559"/>
    <lineage>
        <taxon>Bacteria</taxon>
        <taxon>Bacillati</taxon>
        <taxon>Cyanobacteriota</taxon>
        <taxon>Cyanophyceae</taxon>
        <taxon>Synechococcales</taxon>
        <taxon>Coelosphaeriaceae</taxon>
        <taxon>Woronichinia</taxon>
    </lineage>
</organism>
<keyword evidence="6 8" id="KW-1133">Transmembrane helix</keyword>
<evidence type="ECO:0000313" key="10">
    <source>
        <dbReference type="EMBL" id="UXE61312.1"/>
    </source>
</evidence>
<evidence type="ECO:0000259" key="9">
    <source>
        <dbReference type="Pfam" id="PF13231"/>
    </source>
</evidence>
<evidence type="ECO:0000256" key="5">
    <source>
        <dbReference type="ARBA" id="ARBA00022692"/>
    </source>
</evidence>
<dbReference type="Pfam" id="PF13231">
    <property type="entry name" value="PMT_2"/>
    <property type="match status" value="1"/>
</dbReference>
<accession>A0A977KWS3</accession>
<dbReference type="Proteomes" id="UP001065613">
    <property type="component" value="Chromosome"/>
</dbReference>
<dbReference type="AlphaFoldDB" id="A0A977KWS3"/>
<dbReference type="GO" id="GO:0009103">
    <property type="term" value="P:lipopolysaccharide biosynthetic process"/>
    <property type="evidence" value="ECO:0007669"/>
    <property type="project" value="UniProtKB-ARBA"/>
</dbReference>
<comment type="subcellular location">
    <subcellularLocation>
        <location evidence="1">Cell membrane</location>
        <topology evidence="1">Multi-pass membrane protein</topology>
    </subcellularLocation>
</comment>
<keyword evidence="7 8" id="KW-0472">Membrane</keyword>
<dbReference type="InterPro" id="IPR038731">
    <property type="entry name" value="RgtA/B/C-like"/>
</dbReference>
<feature type="transmembrane region" description="Helical" evidence="8">
    <location>
        <begin position="16"/>
        <end position="34"/>
    </location>
</feature>
<name>A0A977KWS3_9CYAN</name>
<protein>
    <submittedName>
        <fullName evidence="10">Glycosyltransferase family 39 protein</fullName>
        <ecNumber evidence="10">2.4.-.-</ecNumber>
    </submittedName>
</protein>
<dbReference type="EMBL" id="CP073041">
    <property type="protein sequence ID" value="UXE61312.1"/>
    <property type="molecule type" value="Genomic_DNA"/>
</dbReference>
<feature type="transmembrane region" description="Helical" evidence="8">
    <location>
        <begin position="364"/>
        <end position="384"/>
    </location>
</feature>
<evidence type="ECO:0000256" key="4">
    <source>
        <dbReference type="ARBA" id="ARBA00022679"/>
    </source>
</evidence>
<dbReference type="GO" id="GO:0016763">
    <property type="term" value="F:pentosyltransferase activity"/>
    <property type="evidence" value="ECO:0007669"/>
    <property type="project" value="TreeGrafter"/>
</dbReference>
<feature type="transmembrane region" description="Helical" evidence="8">
    <location>
        <begin position="199"/>
        <end position="225"/>
    </location>
</feature>
<evidence type="ECO:0000256" key="3">
    <source>
        <dbReference type="ARBA" id="ARBA00022676"/>
    </source>
</evidence>
<feature type="transmembrane region" description="Helical" evidence="8">
    <location>
        <begin position="237"/>
        <end position="257"/>
    </location>
</feature>
<keyword evidence="4 10" id="KW-0808">Transferase</keyword>
<evidence type="ECO:0000256" key="8">
    <source>
        <dbReference type="SAM" id="Phobius"/>
    </source>
</evidence>
<proteinExistence type="predicted"/>
<feature type="transmembrane region" description="Helical" evidence="8">
    <location>
        <begin position="332"/>
        <end position="352"/>
    </location>
</feature>
<feature type="transmembrane region" description="Helical" evidence="8">
    <location>
        <begin position="171"/>
        <end position="187"/>
    </location>
</feature>
<feature type="domain" description="Glycosyltransferase RgtA/B/C/D-like" evidence="9">
    <location>
        <begin position="99"/>
        <end position="257"/>
    </location>
</feature>
<reference evidence="10" key="1">
    <citation type="submission" date="2021-04" db="EMBL/GenBank/DDBJ databases">
        <title>Genome sequence of Woronichinia naegeliana from Washington state freshwater lake bloom.</title>
        <authorList>
            <person name="Dreher T.W."/>
        </authorList>
    </citation>
    <scope>NUCLEOTIDE SEQUENCE</scope>
    <source>
        <strain evidence="10">WA131</strain>
    </source>
</reference>
<feature type="transmembrane region" description="Helical" evidence="8">
    <location>
        <begin position="278"/>
        <end position="296"/>
    </location>
</feature>
<dbReference type="EC" id="2.4.-.-" evidence="10"/>
<feature type="transmembrane region" description="Helical" evidence="8">
    <location>
        <begin position="396"/>
        <end position="416"/>
    </location>
</feature>
<dbReference type="KEGG" id="wna:KA717_39140"/>
<evidence type="ECO:0000256" key="2">
    <source>
        <dbReference type="ARBA" id="ARBA00022475"/>
    </source>
</evidence>
<evidence type="ECO:0000256" key="7">
    <source>
        <dbReference type="ARBA" id="ARBA00023136"/>
    </source>
</evidence>
<sequence length="532" mass="61077">MLNQLRDRTFEKLNGWKFLIILLLTIGVFLRFAHLDEKVYSADEVRKILWLSGYSKQDFIEEVFTGDIVTAGELRKYQHPNSERTFADSMKVLKSNTEHVPLHHIVTRFGMQLLGGHPSARIVSICVSFLSFPCLYWLCIELFGSPLTGWIAIALTAISPFHILVSQNVSAYTLWTVTTLLSSAALLRALRVKHKSSSLIYFLALALGFYSHLFSFIVAFGQGIYVFVIEGFKLSKTFIYFLFASVLALLSFSPWIINFVNNLSRVDEGTSYYKQFKVSFIQLIIALYYNINKVFIDFFHRQGKLENLLHFFLFLLIIYSLYFLVRYTAKNVWLFVTMLIVLVPIAHIIANFITPSALHIQSRYYLPCFLGIQLAVAYLLASKIGSKSLQLWQRSLWSIILLIIFTMGITSGTIIMQTRTAGLDDQKGTASGQNLEIAPLINQAEKPLVISDTTHSFVLALSYLLKPEVCLQLFPKNDIQQWQQRLNLSEDTQDFSDVFLYFPNDDFLNFIKQDKNFYLESVQGKIYKIVKN</sequence>
<dbReference type="PANTHER" id="PTHR33908">
    <property type="entry name" value="MANNOSYLTRANSFERASE YKCB-RELATED"/>
    <property type="match status" value="1"/>
</dbReference>
<feature type="transmembrane region" description="Helical" evidence="8">
    <location>
        <begin position="120"/>
        <end position="140"/>
    </location>
</feature>
<gene>
    <name evidence="10" type="ORF">KA717_39140</name>
</gene>
<dbReference type="PANTHER" id="PTHR33908:SF11">
    <property type="entry name" value="MEMBRANE PROTEIN"/>
    <property type="match status" value="1"/>
</dbReference>
<feature type="transmembrane region" description="Helical" evidence="8">
    <location>
        <begin position="308"/>
        <end position="325"/>
    </location>
</feature>
<dbReference type="GO" id="GO:0005886">
    <property type="term" value="C:plasma membrane"/>
    <property type="evidence" value="ECO:0007669"/>
    <property type="project" value="UniProtKB-SubCell"/>
</dbReference>
<feature type="transmembrane region" description="Helical" evidence="8">
    <location>
        <begin position="147"/>
        <end position="165"/>
    </location>
</feature>
<dbReference type="InterPro" id="IPR050297">
    <property type="entry name" value="LipidA_mod_glycosyltrf_83"/>
</dbReference>
<keyword evidence="2" id="KW-1003">Cell membrane</keyword>
<evidence type="ECO:0000256" key="1">
    <source>
        <dbReference type="ARBA" id="ARBA00004651"/>
    </source>
</evidence>
<keyword evidence="3 10" id="KW-0328">Glycosyltransferase</keyword>